<gene>
    <name evidence="1" type="ORF">V7x_24640</name>
</gene>
<evidence type="ECO:0000313" key="2">
    <source>
        <dbReference type="Proteomes" id="UP000316476"/>
    </source>
</evidence>
<dbReference type="Proteomes" id="UP000316476">
    <property type="component" value="Unassembled WGS sequence"/>
</dbReference>
<dbReference type="EMBL" id="SJPZ01000001">
    <property type="protein sequence ID" value="TWU66893.1"/>
    <property type="molecule type" value="Genomic_DNA"/>
</dbReference>
<name>A0A5C6G0X8_9PLAN</name>
<organism evidence="1 2">
    <name type="scientific">Crateriforma conspicua</name>
    <dbReference type="NCBI Taxonomy" id="2527996"/>
    <lineage>
        <taxon>Bacteria</taxon>
        <taxon>Pseudomonadati</taxon>
        <taxon>Planctomycetota</taxon>
        <taxon>Planctomycetia</taxon>
        <taxon>Planctomycetales</taxon>
        <taxon>Planctomycetaceae</taxon>
        <taxon>Crateriforma</taxon>
    </lineage>
</organism>
<protein>
    <submittedName>
        <fullName evidence="1">Uncharacterized protein</fullName>
    </submittedName>
</protein>
<evidence type="ECO:0000313" key="1">
    <source>
        <dbReference type="EMBL" id="TWU66893.1"/>
    </source>
</evidence>
<dbReference type="AlphaFoldDB" id="A0A5C6G0X8"/>
<proteinExistence type="predicted"/>
<accession>A0A5C6G0X8</accession>
<reference evidence="1 2" key="1">
    <citation type="submission" date="2019-02" db="EMBL/GenBank/DDBJ databases">
        <title>Deep-cultivation of Planctomycetes and their phenomic and genomic characterization uncovers novel biology.</title>
        <authorList>
            <person name="Wiegand S."/>
            <person name="Jogler M."/>
            <person name="Boedeker C."/>
            <person name="Pinto D."/>
            <person name="Vollmers J."/>
            <person name="Rivas-Marin E."/>
            <person name="Kohn T."/>
            <person name="Peeters S.H."/>
            <person name="Heuer A."/>
            <person name="Rast P."/>
            <person name="Oberbeckmann S."/>
            <person name="Bunk B."/>
            <person name="Jeske O."/>
            <person name="Meyerdierks A."/>
            <person name="Storesund J.E."/>
            <person name="Kallscheuer N."/>
            <person name="Luecker S."/>
            <person name="Lage O.M."/>
            <person name="Pohl T."/>
            <person name="Merkel B.J."/>
            <person name="Hornburger P."/>
            <person name="Mueller R.-W."/>
            <person name="Bruemmer F."/>
            <person name="Labrenz M."/>
            <person name="Spormann A.M."/>
            <person name="Op Den Camp H."/>
            <person name="Overmann J."/>
            <person name="Amann R."/>
            <person name="Jetten M.S.M."/>
            <person name="Mascher T."/>
            <person name="Medema M.H."/>
            <person name="Devos D.P."/>
            <person name="Kaster A.-K."/>
            <person name="Ovreas L."/>
            <person name="Rohde M."/>
            <person name="Galperin M.Y."/>
            <person name="Jogler C."/>
        </authorList>
    </citation>
    <scope>NUCLEOTIDE SEQUENCE [LARGE SCALE GENOMIC DNA]</scope>
    <source>
        <strain evidence="1 2">V7</strain>
    </source>
</reference>
<sequence>MSKTKIDPSVIALLPIDFADGTPGRIGRTRRRIERGTLIEVVQEGNRLVVRILDERAIRERPRCDH</sequence>
<dbReference type="RefSeq" id="WP_146413422.1">
    <property type="nucleotide sequence ID" value="NZ_SJPZ01000001.1"/>
</dbReference>
<comment type="caution">
    <text evidence="1">The sequence shown here is derived from an EMBL/GenBank/DDBJ whole genome shotgun (WGS) entry which is preliminary data.</text>
</comment>